<dbReference type="Gene3D" id="3.60.20.10">
    <property type="entry name" value="Glutamine Phosphoribosylpyrophosphate, subunit 1, domain 1"/>
    <property type="match status" value="1"/>
</dbReference>
<dbReference type="PANTHER" id="PTHR39328">
    <property type="entry name" value="BLL2871 PROTEIN"/>
    <property type="match status" value="1"/>
</dbReference>
<sequence>MTFSVTGRCARTGQLGVAITTSSIAVGARCPWVKAGVGAVATQNVTMPSIGNDVLDWIAGGDDAQTALNSVMDREPFPEYRQVAVVDHQGRTGLFSGPNSLGIHADAVGDGVVCAGNLLASDQLPQVMVEHFEAHADLPLPERLLSTLEAGLTKGGGEAGPVHSAALLVADEQSWPLVDLRVDWSESCPVAALRSLWTAYAPQMNDYITRALNPSAAPSYGVPGDE</sequence>
<evidence type="ECO:0000313" key="1">
    <source>
        <dbReference type="EMBL" id="QGY00005.1"/>
    </source>
</evidence>
<dbReference type="OrthoDB" id="9790012at2"/>
<accession>A0A6I6IV95</accession>
<name>A0A6I6IV95_9RHOB</name>
<protein>
    <submittedName>
        <fullName evidence="1">DUF1028 domain-containing protein</fullName>
    </submittedName>
</protein>
<proteinExistence type="predicted"/>
<dbReference type="InterPro" id="IPR029055">
    <property type="entry name" value="Ntn_hydrolases_N"/>
</dbReference>
<dbReference type="PANTHER" id="PTHR39328:SF1">
    <property type="entry name" value="BLL2871 PROTEIN"/>
    <property type="match status" value="1"/>
</dbReference>
<dbReference type="Proteomes" id="UP000428330">
    <property type="component" value="Chromosome"/>
</dbReference>
<gene>
    <name evidence="1" type="ORF">EI983_17705</name>
</gene>
<dbReference type="AlphaFoldDB" id="A0A6I6IV95"/>
<reference evidence="2" key="1">
    <citation type="submission" date="2018-12" db="EMBL/GenBank/DDBJ databases">
        <title>Complete genome sequence of Roseovarius sp. MME-070.</title>
        <authorList>
            <person name="Nam Y.-D."/>
            <person name="Kang J."/>
            <person name="Chung W.-H."/>
            <person name="Park Y.S."/>
        </authorList>
    </citation>
    <scope>NUCLEOTIDE SEQUENCE [LARGE SCALE GENOMIC DNA]</scope>
    <source>
        <strain evidence="2">MME-070</strain>
    </source>
</reference>
<keyword evidence="2" id="KW-1185">Reference proteome</keyword>
<evidence type="ECO:0000313" key="2">
    <source>
        <dbReference type="Proteomes" id="UP000428330"/>
    </source>
</evidence>
<dbReference type="Pfam" id="PF06267">
    <property type="entry name" value="DUF1028"/>
    <property type="match status" value="1"/>
</dbReference>
<dbReference type="RefSeq" id="WP_157708686.1">
    <property type="nucleotide sequence ID" value="NZ_CP034348.1"/>
</dbReference>
<dbReference type="SUPFAM" id="SSF56235">
    <property type="entry name" value="N-terminal nucleophile aminohydrolases (Ntn hydrolases)"/>
    <property type="match status" value="1"/>
</dbReference>
<dbReference type="InterPro" id="IPR010430">
    <property type="entry name" value="DUF1028"/>
</dbReference>
<organism evidence="1 2">
    <name type="scientific">Roseovarius faecimaris</name>
    <dbReference type="NCBI Taxonomy" id="2494550"/>
    <lineage>
        <taxon>Bacteria</taxon>
        <taxon>Pseudomonadati</taxon>
        <taxon>Pseudomonadota</taxon>
        <taxon>Alphaproteobacteria</taxon>
        <taxon>Rhodobacterales</taxon>
        <taxon>Roseobacteraceae</taxon>
        <taxon>Roseovarius</taxon>
    </lineage>
</organism>
<dbReference type="KEGG" id="rom:EI983_17705"/>
<dbReference type="EMBL" id="CP034348">
    <property type="protein sequence ID" value="QGY00005.1"/>
    <property type="molecule type" value="Genomic_DNA"/>
</dbReference>